<dbReference type="InterPro" id="IPR023346">
    <property type="entry name" value="Lysozyme-like_dom_sf"/>
</dbReference>
<feature type="domain" description="SLH" evidence="1">
    <location>
        <begin position="419"/>
        <end position="478"/>
    </location>
</feature>
<dbReference type="EMBL" id="AZTB01000010">
    <property type="protein sequence ID" value="KGG80937.1"/>
    <property type="molecule type" value="Genomic_DNA"/>
</dbReference>
<dbReference type="Pfam" id="PF01464">
    <property type="entry name" value="SLT"/>
    <property type="match status" value="1"/>
</dbReference>
<dbReference type="SUPFAM" id="SSF53955">
    <property type="entry name" value="Lysozyme-like"/>
    <property type="match status" value="1"/>
</dbReference>
<gene>
    <name evidence="2" type="ORF">Y919_03260</name>
</gene>
<comment type="caution">
    <text evidence="2">The sequence shown here is derived from an EMBL/GenBank/DDBJ whole genome shotgun (WGS) entry which is preliminary data.</text>
</comment>
<name>A0A096BJ96_9FIRM</name>
<dbReference type="InterPro" id="IPR001119">
    <property type="entry name" value="SLH_dom"/>
</dbReference>
<dbReference type="Gene3D" id="1.10.530.10">
    <property type="match status" value="1"/>
</dbReference>
<dbReference type="Gene3D" id="2.30.30.40">
    <property type="entry name" value="SH3 Domains"/>
    <property type="match status" value="1"/>
</dbReference>
<evidence type="ECO:0000313" key="3">
    <source>
        <dbReference type="Proteomes" id="UP000029622"/>
    </source>
</evidence>
<dbReference type="RefSeq" id="WP_052045149.1">
    <property type="nucleotide sequence ID" value="NZ_AZTB01000010.1"/>
</dbReference>
<evidence type="ECO:0000259" key="1">
    <source>
        <dbReference type="PROSITE" id="PS51272"/>
    </source>
</evidence>
<reference evidence="2 3" key="1">
    <citation type="submission" date="2013-12" db="EMBL/GenBank/DDBJ databases">
        <title>Draft genome sequence of Caloranaerobacter sp. H53214.</title>
        <authorList>
            <person name="Jiang L.J."/>
            <person name="Shao Z.Z."/>
            <person name="Long M.N."/>
        </authorList>
    </citation>
    <scope>NUCLEOTIDE SEQUENCE [LARGE SCALE GENOMIC DNA]</scope>
    <source>
        <strain evidence="2 3">H53214</strain>
    </source>
</reference>
<dbReference type="AlphaFoldDB" id="A0A096BJ96"/>
<proteinExistence type="predicted"/>
<protein>
    <recommendedName>
        <fullName evidence="1">SLH domain-containing protein</fullName>
    </recommendedName>
</protein>
<feature type="domain" description="SLH" evidence="1">
    <location>
        <begin position="355"/>
        <end position="418"/>
    </location>
</feature>
<feature type="domain" description="SLH" evidence="1">
    <location>
        <begin position="294"/>
        <end position="354"/>
    </location>
</feature>
<sequence length="478" mass="54893">MHNKILGLVMSILLLFTFLTDYGYAQNNRVNPPREVLEKKIEEVAKKRGIPTVILKSIARVESVFKQYNSNGTVYTGRSGSIGVMQVHNKYGWFDTNKLKYDIDYNIEAGAEVLLMKWDMALKKLPRIGDMNPNVLENWYFVLWAYNGWSKSNNPNMIPYKYPTWTKKHTYQQLIYLVAEKEYGQKITPIDPKLLPKNGLPDKSKHYDTPQPFHYGDIEMYKKGDIVKADVKTYLRIRKEPNGVEIGRIKNGTVLNVLEGPVLKEGYFWYKVKQKDGDLQGWVVGNWIVKIGEKEECTIKDISDSWAKDYILKLYEMGIVSGDSNKRYYPDRGITREEMAVLISKALKLKGEDYRLNYADKDKIEDWAVDYVRAVSKAGYLNGFEDNTFKPDKYITREEAAWTIAKILGEDDTAVKLEYSDLSEANPQFISAIEVAGKYGIMSGEKDGTFKPKEPLTRSGAAKIIVRLLEVLKQKSNN</sequence>
<dbReference type="STRING" id="1156417.Y919_03260"/>
<dbReference type="InterPro" id="IPR008258">
    <property type="entry name" value="Transglycosylase_SLT_dom_1"/>
</dbReference>
<dbReference type="PROSITE" id="PS51272">
    <property type="entry name" value="SLH"/>
    <property type="match status" value="3"/>
</dbReference>
<evidence type="ECO:0000313" key="2">
    <source>
        <dbReference type="EMBL" id="KGG80937.1"/>
    </source>
</evidence>
<dbReference type="PANTHER" id="PTHR43308:SF5">
    <property type="entry name" value="S-LAYER PROTEIN _ PEPTIDOGLYCAN ENDO-BETA-N-ACETYLGLUCOSAMINIDASE"/>
    <property type="match status" value="1"/>
</dbReference>
<accession>A0A096BJ96</accession>
<dbReference type="InterPro" id="IPR051465">
    <property type="entry name" value="Cell_Envelope_Struct_Comp"/>
</dbReference>
<dbReference type="PANTHER" id="PTHR43308">
    <property type="entry name" value="OUTER MEMBRANE PROTEIN ALPHA-RELATED"/>
    <property type="match status" value="1"/>
</dbReference>
<dbReference type="Proteomes" id="UP000029622">
    <property type="component" value="Unassembled WGS sequence"/>
</dbReference>
<organism evidence="2 3">
    <name type="scientific">Caloranaerobacter azorensis H53214</name>
    <dbReference type="NCBI Taxonomy" id="1156417"/>
    <lineage>
        <taxon>Bacteria</taxon>
        <taxon>Bacillati</taxon>
        <taxon>Bacillota</taxon>
        <taxon>Tissierellia</taxon>
        <taxon>Tissierellales</taxon>
        <taxon>Thermohalobacteraceae</taxon>
        <taxon>Caloranaerobacter</taxon>
    </lineage>
</organism>
<dbReference type="Pfam" id="PF00395">
    <property type="entry name" value="SLH"/>
    <property type="match status" value="3"/>
</dbReference>